<sequence>MVNEYLIKQTLKMFHEIVVKLIHPGCRLPQGGEPTRVMRTALQRVEKKYGALTAQRIVDYVVCSSYAFKDRGANWKLNQVFGPKSLERFNSDKGRMFFENKWLESEDLSRSLLLNMIVDRSEHPKAKFIFVPSEEGTKQRLLNREVGFAICQTSTLGWSPLSTACSECHFVAKCKTETQKKYPEIFRLRIEYVSKQ</sequence>
<reference evidence="1" key="1">
    <citation type="submission" date="2019-04" db="EMBL/GenBank/DDBJ databases">
        <title>Microbes associate with the intestines of laboratory mice.</title>
        <authorList>
            <person name="Navarre W."/>
            <person name="Wong E."/>
            <person name="Huang K."/>
            <person name="Tropini C."/>
            <person name="Ng K."/>
            <person name="Yu B."/>
        </authorList>
    </citation>
    <scope>NUCLEOTIDE SEQUENCE</scope>
    <source>
        <strain evidence="1">NM73_A23</strain>
    </source>
</reference>
<dbReference type="EMBL" id="SRZC01000007">
    <property type="protein sequence ID" value="TGX82759.1"/>
    <property type="molecule type" value="Genomic_DNA"/>
</dbReference>
<name>A0AC61QR46_9BACT</name>
<keyword evidence="2" id="KW-1185">Reference proteome</keyword>
<evidence type="ECO:0000313" key="2">
    <source>
        <dbReference type="Proteomes" id="UP000308886"/>
    </source>
</evidence>
<comment type="caution">
    <text evidence="1">The sequence shown here is derived from an EMBL/GenBank/DDBJ whole genome shotgun (WGS) entry which is preliminary data.</text>
</comment>
<organism evidence="1 2">
    <name type="scientific">Palleniella muris</name>
    <dbReference type="NCBI Taxonomy" id="3038145"/>
    <lineage>
        <taxon>Bacteria</taxon>
        <taxon>Pseudomonadati</taxon>
        <taxon>Bacteroidota</taxon>
        <taxon>Bacteroidia</taxon>
        <taxon>Bacteroidales</taxon>
        <taxon>Prevotellaceae</taxon>
        <taxon>Palleniella</taxon>
    </lineage>
</organism>
<evidence type="ECO:0000313" key="1">
    <source>
        <dbReference type="EMBL" id="TGX82759.1"/>
    </source>
</evidence>
<protein>
    <submittedName>
        <fullName evidence="1">Uncharacterized protein</fullName>
    </submittedName>
</protein>
<proteinExistence type="predicted"/>
<gene>
    <name evidence="1" type="ORF">E5358_05320</name>
</gene>
<dbReference type="Proteomes" id="UP000308886">
    <property type="component" value="Unassembled WGS sequence"/>
</dbReference>
<accession>A0AC61QR46</accession>